<accession>A0A0B2ULD7</accession>
<dbReference type="EMBL" id="JOKQ01000004">
    <property type="protein sequence ID" value="KHN69842.1"/>
    <property type="molecule type" value="Genomic_DNA"/>
</dbReference>
<dbReference type="PANTHER" id="PTHR14428">
    <property type="entry name" value="NUCLEOLAR COMPLEX PROTEIN 3"/>
    <property type="match status" value="1"/>
</dbReference>
<dbReference type="GO" id="GO:0006270">
    <property type="term" value="P:DNA replication initiation"/>
    <property type="evidence" value="ECO:0007669"/>
    <property type="project" value="TreeGrafter"/>
</dbReference>
<protein>
    <submittedName>
        <fullName evidence="2">Pre-ribosome nuclear export protein</fullName>
    </submittedName>
</protein>
<evidence type="ECO:0000313" key="3">
    <source>
        <dbReference type="Proteomes" id="UP000031056"/>
    </source>
</evidence>
<evidence type="ECO:0000313" key="2">
    <source>
        <dbReference type="EMBL" id="KHN69842.1"/>
    </source>
</evidence>
<comment type="caution">
    <text evidence="2">The sequence shown here is derived from an EMBL/GenBank/DDBJ whole genome shotgun (WGS) entry which is preliminary data.</text>
</comment>
<dbReference type="OrthoDB" id="10263597at2759"/>
<name>A0A0B2ULD7_9MICR</name>
<evidence type="ECO:0000259" key="1">
    <source>
        <dbReference type="Pfam" id="PF07540"/>
    </source>
</evidence>
<dbReference type="InParanoid" id="A0A0B2ULD7"/>
<dbReference type="AlphaFoldDB" id="A0A0B2ULD7"/>
<dbReference type="RefSeq" id="XP_014563884.1">
    <property type="nucleotide sequence ID" value="XM_014708398.1"/>
</dbReference>
<dbReference type="GO" id="GO:0003682">
    <property type="term" value="F:chromatin binding"/>
    <property type="evidence" value="ECO:0007669"/>
    <property type="project" value="TreeGrafter"/>
</dbReference>
<feature type="domain" description="Nucleolar complex-associated protein 3 N-terminal" evidence="1">
    <location>
        <begin position="7"/>
        <end position="92"/>
    </location>
</feature>
<organism evidence="2 3">
    <name type="scientific">Ordospora colligata OC4</name>
    <dbReference type="NCBI Taxonomy" id="1354746"/>
    <lineage>
        <taxon>Eukaryota</taxon>
        <taxon>Fungi</taxon>
        <taxon>Fungi incertae sedis</taxon>
        <taxon>Microsporidia</taxon>
        <taxon>Ordosporidae</taxon>
        <taxon>Ordospora</taxon>
    </lineage>
</organism>
<dbReference type="GO" id="GO:0005730">
    <property type="term" value="C:nucleolus"/>
    <property type="evidence" value="ECO:0007669"/>
    <property type="project" value="TreeGrafter"/>
</dbReference>
<gene>
    <name evidence="2" type="ORF">M896_040340</name>
</gene>
<dbReference type="InterPro" id="IPR016903">
    <property type="entry name" value="Nucleolar_cplx-assoc_3"/>
</dbReference>
<reference evidence="2 3" key="1">
    <citation type="journal article" date="2014" name="MBio">
        <title>The Ordospora colligata genome; evolution of extreme reduction in microsporidia and host-to-parasite horizontal gene transfer.</title>
        <authorList>
            <person name="Pombert J.-F."/>
            <person name="Haag K.L."/>
            <person name="Beidas S."/>
            <person name="Ebert D."/>
            <person name="Keeling P.J."/>
        </authorList>
    </citation>
    <scope>NUCLEOTIDE SEQUENCE [LARGE SCALE GENOMIC DNA]</scope>
    <source>
        <strain evidence="2 3">OC4</strain>
    </source>
</reference>
<proteinExistence type="predicted"/>
<dbReference type="Pfam" id="PF07540">
    <property type="entry name" value="NOC3p"/>
    <property type="match status" value="1"/>
</dbReference>
<dbReference type="InterPro" id="IPR011501">
    <property type="entry name" value="Noc3_N"/>
</dbReference>
<dbReference type="PANTHER" id="PTHR14428:SF5">
    <property type="entry name" value="NUCLEOLAR COMPLEX PROTEIN 3 HOMOLOG"/>
    <property type="match status" value="1"/>
</dbReference>
<dbReference type="Proteomes" id="UP000031056">
    <property type="component" value="Unassembled WGS sequence"/>
</dbReference>
<dbReference type="GeneID" id="26261473"/>
<dbReference type="VEuPathDB" id="MicrosporidiaDB:M896_040340"/>
<keyword evidence="3" id="KW-1185">Reference proteome</keyword>
<dbReference type="STRING" id="1354746.A0A0B2ULD7"/>
<sequence>MNQKVLHIASLCMEIIKDPDNCLRKIGEVLVEANKDTSDETRGLVYLSVLKVFKAIIPLYKVRTLKDVVKDKRESMHLKEHDKALLKWYTDYVKILMGDKSDASYVSLCELLKHFDHFNCTDKIVSRILEGSMGTGPVPEMCCETIRLKLQDDWTGELIIVIINQMLDYDYNPVVLEYLLNVPLVEKSLKSDKQRASDYWRENRPASKRSEKETIFVRKRVFDKKLRKVEKERLIAQSEARDEEDIEGRIEEINNCKKIHDAILRVYFTVLKSNRYDCYKSIFLGLTKYKNIIRPEFMEGLYFLLCNNLDKLCSDSTIQAVKCVMILYGSEGYDFEKLVNAMYRVIYPMNMEAICIPEVVKAVRLLFVHKKQPSHRARVFARRLMLYGCARFAPELGKLAKEISIVYDFEFSEASSSLVRDVDPECTKVDYVPEAPFFEHFLLKQII</sequence>
<dbReference type="HOGENOM" id="CLU_611398_0_0_1"/>